<dbReference type="InParanoid" id="D8THB5"/>
<reference evidence="2 3" key="1">
    <citation type="journal article" date="2010" name="Science">
        <title>Genomic analysis of organismal complexity in the multicellular green alga Volvox carteri.</title>
        <authorList>
            <person name="Prochnik S.E."/>
            <person name="Umen J."/>
            <person name="Nedelcu A.M."/>
            <person name="Hallmann A."/>
            <person name="Miller S.M."/>
            <person name="Nishii I."/>
            <person name="Ferris P."/>
            <person name="Kuo A."/>
            <person name="Mitros T."/>
            <person name="Fritz-Laylin L.K."/>
            <person name="Hellsten U."/>
            <person name="Chapman J."/>
            <person name="Simakov O."/>
            <person name="Rensing S.A."/>
            <person name="Terry A."/>
            <person name="Pangilinan J."/>
            <person name="Kapitonov V."/>
            <person name="Jurka J."/>
            <person name="Salamov A."/>
            <person name="Shapiro H."/>
            <person name="Schmutz J."/>
            <person name="Grimwood J."/>
            <person name="Lindquist E."/>
            <person name="Lucas S."/>
            <person name="Grigoriev I.V."/>
            <person name="Schmitt R."/>
            <person name="Kirk D."/>
            <person name="Rokhsar D.S."/>
        </authorList>
    </citation>
    <scope>NUCLEOTIDE SEQUENCE [LARGE SCALE GENOMIC DNA]</scope>
    <source>
        <strain evidence="3">f. Nagariensis / Eve</strain>
    </source>
</reference>
<evidence type="ECO:0000313" key="2">
    <source>
        <dbReference type="EMBL" id="EFJ53043.1"/>
    </source>
</evidence>
<accession>D8THB5</accession>
<gene>
    <name evidence="2" type="ORF">VOLCADRAFT_102660</name>
</gene>
<feature type="region of interest" description="Disordered" evidence="1">
    <location>
        <begin position="447"/>
        <end position="476"/>
    </location>
</feature>
<feature type="region of interest" description="Disordered" evidence="1">
    <location>
        <begin position="103"/>
        <end position="124"/>
    </location>
</feature>
<dbReference type="EMBL" id="GL378323">
    <property type="protein sequence ID" value="EFJ53043.1"/>
    <property type="molecule type" value="Genomic_DNA"/>
</dbReference>
<feature type="region of interest" description="Disordered" evidence="1">
    <location>
        <begin position="221"/>
        <end position="259"/>
    </location>
</feature>
<dbReference type="RefSeq" id="XP_002946048.1">
    <property type="nucleotide sequence ID" value="XM_002946002.1"/>
</dbReference>
<organism evidence="3">
    <name type="scientific">Volvox carteri f. nagariensis</name>
    <dbReference type="NCBI Taxonomy" id="3068"/>
    <lineage>
        <taxon>Eukaryota</taxon>
        <taxon>Viridiplantae</taxon>
        <taxon>Chlorophyta</taxon>
        <taxon>core chlorophytes</taxon>
        <taxon>Chlorophyceae</taxon>
        <taxon>CS clade</taxon>
        <taxon>Chlamydomonadales</taxon>
        <taxon>Volvocaceae</taxon>
        <taxon>Volvox</taxon>
    </lineage>
</organism>
<proteinExistence type="predicted"/>
<keyword evidence="3" id="KW-1185">Reference proteome</keyword>
<dbReference type="Pfam" id="PF24787">
    <property type="entry name" value="TEX47"/>
    <property type="match status" value="1"/>
</dbReference>
<dbReference type="KEGG" id="vcn:VOLCADRAFT_102660"/>
<evidence type="ECO:0000256" key="1">
    <source>
        <dbReference type="SAM" id="MobiDB-lite"/>
    </source>
</evidence>
<feature type="region of interest" description="Disordered" evidence="1">
    <location>
        <begin position="140"/>
        <end position="184"/>
    </location>
</feature>
<feature type="compositionally biased region" description="Low complexity" evidence="1">
    <location>
        <begin position="248"/>
        <end position="259"/>
    </location>
</feature>
<dbReference type="InterPro" id="IPR055308">
    <property type="entry name" value="TEX47-like"/>
</dbReference>
<evidence type="ECO:0000313" key="3">
    <source>
        <dbReference type="Proteomes" id="UP000001058"/>
    </source>
</evidence>
<dbReference type="PANTHER" id="PTHR34035">
    <property type="entry name" value="TESTIS-EXPRESSED PROTEIN 47"/>
    <property type="match status" value="1"/>
</dbReference>
<feature type="compositionally biased region" description="Gly residues" evidence="1">
    <location>
        <begin position="229"/>
        <end position="247"/>
    </location>
</feature>
<dbReference type="AlphaFoldDB" id="D8THB5"/>
<dbReference type="OrthoDB" id="548795at2759"/>
<protein>
    <recommendedName>
        <fullName evidence="4">BLUF domain-containing protein</fullName>
    </recommendedName>
</protein>
<dbReference type="Proteomes" id="UP000001058">
    <property type="component" value="Unassembled WGS sequence"/>
</dbReference>
<evidence type="ECO:0008006" key="4">
    <source>
        <dbReference type="Google" id="ProtNLM"/>
    </source>
</evidence>
<sequence length="580" mass="61014">MIIVCPWRASLPGDGGGATTVLLSAAGWALTAMLAFNAVRALVLIWVSEQRQKARLNPPSRAKPPASVMVPPPAAAAVASGGGAVGSSTVAAGRVVPTSSAVAAPGTLAPAPGTPPPGGGEAAAHKLNVSISTPAAVAAPSAAESGLPEAREAARETGPVRPEGWVAEGGSKGRSEDGKAPAQLPGYLLQSRGSQHHHVQPNVRNDNSNLGRVVICAMLEPAPEPNSGPGPGSEFGSGPSLGIGSKPGSGPATASSAGVATSGMPWATIEWHKRFWEPLLCKYADSKEERVTGLLVLYGRSVLHIMEGDNNQLFALLRELRPEDVGVHCLTDIRVPCYILDVRERLFDSWMASLVGRIQELELFIKFVGPKLSALTAQDSRAQALRNLYEYETTTPPEELVAALATDPLAPELDDFVATFDADYHRYVSLLALMVELEEEMEAEGEAVAGGGYADDDNDTGSPDGALHLADGRNPPPGPVLRGACAAGPQGSPIKMNEADFRAATADMGDTALWDVRRVALQSARRDDATPVRYFEDAVTEALRSLHRISQECLWDELQKHELGKRTLRSLAAEYLAAAT</sequence>
<name>D8THB5_VOLCA</name>
<dbReference type="GeneID" id="9621675"/>
<dbReference type="PANTHER" id="PTHR34035:SF1">
    <property type="entry name" value="TESTIS-EXPRESSED PROTEIN 47"/>
    <property type="match status" value="1"/>
</dbReference>